<sequence length="59" mass="6988">MKNNCCYEMAKDIFIYHLGMSEREAKKQLASMFPNGQFESVLHQVVESKEQHYSEFKKV</sequence>
<evidence type="ECO:0000313" key="2">
    <source>
        <dbReference type="Proteomes" id="UP000278792"/>
    </source>
</evidence>
<name>A0A3N3E1I0_9VIBR</name>
<organism evidence="1 2">
    <name type="scientific">Vibrio ponticus</name>
    <dbReference type="NCBI Taxonomy" id="265668"/>
    <lineage>
        <taxon>Bacteria</taxon>
        <taxon>Pseudomonadati</taxon>
        <taxon>Pseudomonadota</taxon>
        <taxon>Gammaproteobacteria</taxon>
        <taxon>Vibrionales</taxon>
        <taxon>Vibrionaceae</taxon>
        <taxon>Vibrio</taxon>
    </lineage>
</organism>
<dbReference type="Proteomes" id="UP000278792">
    <property type="component" value="Unassembled WGS sequence"/>
</dbReference>
<dbReference type="RefSeq" id="WP_123781735.1">
    <property type="nucleotide sequence ID" value="NZ_RKIK01000019.1"/>
</dbReference>
<comment type="caution">
    <text evidence="1">The sequence shown here is derived from an EMBL/GenBank/DDBJ whole genome shotgun (WGS) entry which is preliminary data.</text>
</comment>
<evidence type="ECO:0000313" key="1">
    <source>
        <dbReference type="EMBL" id="ROV60604.1"/>
    </source>
</evidence>
<protein>
    <submittedName>
        <fullName evidence="1">Uncharacterized protein</fullName>
    </submittedName>
</protein>
<proteinExistence type="predicted"/>
<dbReference type="EMBL" id="RKIK01000019">
    <property type="protein sequence ID" value="ROV60604.1"/>
    <property type="molecule type" value="Genomic_DNA"/>
</dbReference>
<reference evidence="1 2" key="1">
    <citation type="submission" date="2018-11" db="EMBL/GenBank/DDBJ databases">
        <title>Vibrio ponticus strain CAIM 1751 pathogenic for the snapper Lutjanus guttatus.</title>
        <authorList>
            <person name="Soto-Rodriguez S."/>
            <person name="Lozano-Olvera R."/>
            <person name="Gomez-Gil B."/>
        </authorList>
    </citation>
    <scope>NUCLEOTIDE SEQUENCE [LARGE SCALE GENOMIC DNA]</scope>
    <source>
        <strain evidence="1 2">CAIM 1751</strain>
    </source>
</reference>
<dbReference type="AlphaFoldDB" id="A0A3N3E1I0"/>
<accession>A0A3N3E1I0</accession>
<gene>
    <name evidence="1" type="ORF">EGH82_08835</name>
</gene>